<proteinExistence type="predicted"/>
<evidence type="ECO:0000313" key="1">
    <source>
        <dbReference type="EMBL" id="CAC5389564.1"/>
    </source>
</evidence>
<dbReference type="AlphaFoldDB" id="A0A6J8C3D2"/>
<dbReference type="OrthoDB" id="6054650at2759"/>
<dbReference type="EMBL" id="CACVKT020004351">
    <property type="protein sequence ID" value="CAC5389564.1"/>
    <property type="molecule type" value="Genomic_DNA"/>
</dbReference>
<evidence type="ECO:0000313" key="2">
    <source>
        <dbReference type="Proteomes" id="UP000507470"/>
    </source>
</evidence>
<dbReference type="Proteomes" id="UP000507470">
    <property type="component" value="Unassembled WGS sequence"/>
</dbReference>
<keyword evidence="2" id="KW-1185">Reference proteome</keyword>
<reference evidence="1 2" key="1">
    <citation type="submission" date="2020-06" db="EMBL/GenBank/DDBJ databases">
        <authorList>
            <person name="Li R."/>
            <person name="Bekaert M."/>
        </authorList>
    </citation>
    <scope>NUCLEOTIDE SEQUENCE [LARGE SCALE GENOMIC DNA]</scope>
    <source>
        <strain evidence="2">wild</strain>
    </source>
</reference>
<accession>A0A6J8C3D2</accession>
<sequence length="476" mass="54652">MKGVKIPYEYATLMMEIDHAHPGFSQLKLADGFETSSPVLKDMVTETDEGLYLAPEKFMRLFQREHSTPVSLHGPCISDRNLSYDIAICFRCKSLPHNAIQWVYRHRKQWPPNVIIDAIVRNGCISWIENCYCPNYFIPEQNMFQGKVNTSNNQILLSALDNIIGDGTSGQISNVVSKGLASTMKSSSTIQQDFLFDKIFAQFGNPKKISHCYRGLVTITSLLHSESSEYVRYVCKRWKSKINQYMLQQLPCPVIGHNVENIRRRYHKHLQEAIKHDAVTGWLLYASFNYVIGQYNIAIQITDYVLSKCTPDKVCQGLSFYLQRQVNYYAKHVDTKSIKLNDKLKLATISLVTYLQHSSVIPEELQLEIENHIITVTPVVLCDCLKFLCYYHLRDISNRQQALRDLCLTIEKKYFVAQEQLSLSLTIWGVCSELSGDKDTVYQCYDKASLCEEDVCITAKIRKTNLLNRQEVIFSG</sequence>
<organism evidence="1 2">
    <name type="scientific">Mytilus coruscus</name>
    <name type="common">Sea mussel</name>
    <dbReference type="NCBI Taxonomy" id="42192"/>
    <lineage>
        <taxon>Eukaryota</taxon>
        <taxon>Metazoa</taxon>
        <taxon>Spiralia</taxon>
        <taxon>Lophotrochozoa</taxon>
        <taxon>Mollusca</taxon>
        <taxon>Bivalvia</taxon>
        <taxon>Autobranchia</taxon>
        <taxon>Pteriomorphia</taxon>
        <taxon>Mytilida</taxon>
        <taxon>Mytiloidea</taxon>
        <taxon>Mytilidae</taxon>
        <taxon>Mytilinae</taxon>
        <taxon>Mytilus</taxon>
    </lineage>
</organism>
<gene>
    <name evidence="1" type="ORF">MCOR_24719</name>
</gene>
<name>A0A6J8C3D2_MYTCO</name>
<protein>
    <submittedName>
        <fullName evidence="1">Uncharacterized protein</fullName>
    </submittedName>
</protein>